<dbReference type="InterPro" id="IPR002510">
    <property type="entry name" value="Metalloprtase-TldD/E_N"/>
</dbReference>
<feature type="domain" description="Metalloprotease TldD/E C-terminal" evidence="4">
    <location>
        <begin position="229"/>
        <end position="461"/>
    </location>
</feature>
<dbReference type="Pfam" id="PF01523">
    <property type="entry name" value="PmbA_TldD_1st"/>
    <property type="match status" value="1"/>
</dbReference>
<dbReference type="GO" id="GO:0008237">
    <property type="term" value="F:metallopeptidase activity"/>
    <property type="evidence" value="ECO:0007669"/>
    <property type="project" value="InterPro"/>
</dbReference>
<evidence type="ECO:0000259" key="3">
    <source>
        <dbReference type="Pfam" id="PF01523"/>
    </source>
</evidence>
<dbReference type="OrthoDB" id="9763230at2"/>
<evidence type="ECO:0000313" key="5">
    <source>
        <dbReference type="EMBL" id="KUP95611.1"/>
    </source>
</evidence>
<evidence type="ECO:0000313" key="6">
    <source>
        <dbReference type="Proteomes" id="UP000074382"/>
    </source>
</evidence>
<comment type="caution">
    <text evidence="5">The sequence shown here is derived from an EMBL/GenBank/DDBJ whole genome shotgun (WGS) entry which is preliminary data.</text>
</comment>
<accession>A0A147KE83</accession>
<dbReference type="Gene3D" id="3.30.2290.10">
    <property type="entry name" value="PmbA/TldD superfamily"/>
    <property type="match status" value="1"/>
</dbReference>
<feature type="region of interest" description="Disordered" evidence="2">
    <location>
        <begin position="87"/>
        <end position="112"/>
    </location>
</feature>
<dbReference type="Proteomes" id="UP000074382">
    <property type="component" value="Unassembled WGS sequence"/>
</dbReference>
<dbReference type="InterPro" id="IPR036059">
    <property type="entry name" value="TldD/PmbA_sf"/>
</dbReference>
<keyword evidence="6" id="KW-1185">Reference proteome</keyword>
<evidence type="ECO:0000256" key="1">
    <source>
        <dbReference type="ARBA" id="ARBA00005836"/>
    </source>
</evidence>
<dbReference type="GO" id="GO:0006508">
    <property type="term" value="P:proteolysis"/>
    <property type="evidence" value="ECO:0007669"/>
    <property type="project" value="InterPro"/>
</dbReference>
<reference evidence="6" key="1">
    <citation type="journal article" date="2017" name="Acta Aliment.">
        <title>Plant polysaccharide degrading enzyme system of Thermpbifida cellulosilytica TB100 revealed by de novo genome project data.</title>
        <authorList>
            <person name="Toth A."/>
            <person name="Baka E."/>
            <person name="Luzics S."/>
            <person name="Bata-Vidacs I."/>
            <person name="Nagy I."/>
            <person name="Balint B."/>
            <person name="Herceg R."/>
            <person name="Olasz F."/>
            <person name="Wilk T."/>
            <person name="Nagy T."/>
            <person name="Kriszt B."/>
            <person name="Nagy I."/>
            <person name="Kukolya J."/>
        </authorList>
    </citation>
    <scope>NUCLEOTIDE SEQUENCE [LARGE SCALE GENOMIC DNA]</scope>
    <source>
        <strain evidence="6">TB100</strain>
    </source>
</reference>
<dbReference type="EMBL" id="LGEM01000118">
    <property type="protein sequence ID" value="KUP95611.1"/>
    <property type="molecule type" value="Genomic_DNA"/>
</dbReference>
<dbReference type="PATRIC" id="fig|665004.4.peg.3950"/>
<proteinExistence type="inferred from homology"/>
<dbReference type="PANTHER" id="PTHR43666:SF1">
    <property type="entry name" value="CONSERVED PROTEIN"/>
    <property type="match status" value="1"/>
</dbReference>
<organism evidence="5 6">
    <name type="scientific">Thermobifida cellulosilytica TB100</name>
    <dbReference type="NCBI Taxonomy" id="665004"/>
    <lineage>
        <taxon>Bacteria</taxon>
        <taxon>Bacillati</taxon>
        <taxon>Actinomycetota</taxon>
        <taxon>Actinomycetes</taxon>
        <taxon>Streptosporangiales</taxon>
        <taxon>Nocardiopsidaceae</taxon>
        <taxon>Thermobifida</taxon>
    </lineage>
</organism>
<dbReference type="PANTHER" id="PTHR43666">
    <property type="entry name" value="TLDD PROTEIN"/>
    <property type="match status" value="1"/>
</dbReference>
<gene>
    <name evidence="5" type="ORF">AC529_16660</name>
</gene>
<dbReference type="InterPro" id="IPR045569">
    <property type="entry name" value="Metalloprtase-TldD/E_C"/>
</dbReference>
<feature type="domain" description="Metalloprotease TldD/E N-terminal" evidence="3">
    <location>
        <begin position="24"/>
        <end position="91"/>
    </location>
</feature>
<dbReference type="AlphaFoldDB" id="A0A147KE83"/>
<dbReference type="RefSeq" id="WP_068758528.1">
    <property type="nucleotide sequence ID" value="NZ_KQ950187.1"/>
</dbReference>
<dbReference type="Pfam" id="PF19289">
    <property type="entry name" value="PmbA_TldD_3rd"/>
    <property type="match status" value="1"/>
</dbReference>
<name>A0A147KE83_THECS</name>
<evidence type="ECO:0000259" key="4">
    <source>
        <dbReference type="Pfam" id="PF19289"/>
    </source>
</evidence>
<dbReference type="STRING" id="665004.AC529_16660"/>
<protein>
    <submittedName>
        <fullName evidence="5">Peptidase</fullName>
    </submittedName>
</protein>
<evidence type="ECO:0000256" key="2">
    <source>
        <dbReference type="SAM" id="MobiDB-lite"/>
    </source>
</evidence>
<comment type="similarity">
    <text evidence="1">Belongs to the peptidase U62 family.</text>
</comment>
<sequence>MSQSLSAQAVTERALELSRADDCMVLVTETSTANLRWANNSLTTNGVTRGRSVTVISLVEGSDGVRAGSVTRSGLRDDQLEDLVRASEEAARQAPPAEGAHPLPDPGAAGRPVCGWDDPLPVTDIGVFSRFAPELGKSFERSAQAGVRLYGYAQHSVSATFLGSSRGLRLRHDQPSGSLDLNAKVDGPHHSTWVGQATRDFSDVDVAALEAELERRIAWARTTVELPAGRYETLLPPAAVADLMTDLYWGMGARDAFEGRTAFSSPQGGTRVGERLSPLPLRLRSDPAEPGLECAPFVLADAPGRRISAFDNGRPVGATEWISDGELARLVQTYDSAMLTALPVTPEADNLVLELPGATASLDDMVAGTERGLLLTCLWYIRMVDPRPMLLTGLTRDGVYLVEDGEVRGAVNNFRFNESPVSLLERVSEVGRSVPTFSREFGEYFPRTAMPPVRIPDFNMSSVSRAS</sequence>
<dbReference type="SUPFAM" id="SSF111283">
    <property type="entry name" value="Putative modulator of DNA gyrase, PmbA/TldD"/>
    <property type="match status" value="1"/>
</dbReference>
<dbReference type="InterPro" id="IPR035068">
    <property type="entry name" value="TldD/PmbA_N"/>
</dbReference>